<evidence type="ECO:0000313" key="1">
    <source>
        <dbReference type="EnsemblMetazoa" id="CJA39237a.1"/>
    </source>
</evidence>
<name>A0A8R1IT38_CAEJA</name>
<evidence type="ECO:0000313" key="2">
    <source>
        <dbReference type="Proteomes" id="UP000005237"/>
    </source>
</evidence>
<reference evidence="1" key="2">
    <citation type="submission" date="2022-06" db="UniProtKB">
        <authorList>
            <consortium name="EnsemblMetazoa"/>
        </authorList>
    </citation>
    <scope>IDENTIFICATION</scope>
    <source>
        <strain evidence="1">DF5081</strain>
    </source>
</reference>
<dbReference type="AlphaFoldDB" id="A0A8R1IT38"/>
<organism evidence="1 2">
    <name type="scientific">Caenorhabditis japonica</name>
    <dbReference type="NCBI Taxonomy" id="281687"/>
    <lineage>
        <taxon>Eukaryota</taxon>
        <taxon>Metazoa</taxon>
        <taxon>Ecdysozoa</taxon>
        <taxon>Nematoda</taxon>
        <taxon>Chromadorea</taxon>
        <taxon>Rhabditida</taxon>
        <taxon>Rhabditina</taxon>
        <taxon>Rhabditomorpha</taxon>
        <taxon>Rhabditoidea</taxon>
        <taxon>Rhabditidae</taxon>
        <taxon>Peloderinae</taxon>
        <taxon>Caenorhabditis</taxon>
    </lineage>
</organism>
<evidence type="ECO:0008006" key="3">
    <source>
        <dbReference type="Google" id="ProtNLM"/>
    </source>
</evidence>
<dbReference type="Proteomes" id="UP000005237">
    <property type="component" value="Unassembled WGS sequence"/>
</dbReference>
<dbReference type="EnsemblMetazoa" id="CJA39237a.1">
    <property type="protein sequence ID" value="CJA39237a.1"/>
    <property type="gene ID" value="WBGene00215084"/>
</dbReference>
<protein>
    <recommendedName>
        <fullName evidence="3">C2H2-type domain-containing protein</fullName>
    </recommendedName>
</protein>
<reference evidence="2" key="1">
    <citation type="submission" date="2010-08" db="EMBL/GenBank/DDBJ databases">
        <authorList>
            <consortium name="Caenorhabditis japonica Sequencing Consortium"/>
            <person name="Wilson R.K."/>
        </authorList>
    </citation>
    <scope>NUCLEOTIDE SEQUENCE [LARGE SCALE GENOMIC DNA]</scope>
    <source>
        <strain evidence="2">DF5081</strain>
    </source>
</reference>
<keyword evidence="2" id="KW-1185">Reference proteome</keyword>
<sequence>MKAMVRGALIPPLGVHIEDQDMRRLDLPRRASFEVIGLHKCSTEQKIDVSYWKIDYKMFVPQSCSRPFCKLKKKTHFHCKICDQGFSKSIKLANHTHRGTRKTSELKEPEIKDTFVLREPIRFTMEEHFGGAK</sequence>
<accession>A0A8R1IT38</accession>
<proteinExistence type="predicted"/>